<feature type="domain" description="RecF/RecN/SMC N-terminal" evidence="15">
    <location>
        <begin position="3"/>
        <end position="357"/>
    </location>
</feature>
<evidence type="ECO:0000256" key="13">
    <source>
        <dbReference type="HAMAP-Rule" id="MF_00365"/>
    </source>
</evidence>
<evidence type="ECO:0000256" key="5">
    <source>
        <dbReference type="ARBA" id="ARBA00022705"/>
    </source>
</evidence>
<dbReference type="Gene3D" id="3.40.50.300">
    <property type="entry name" value="P-loop containing nucleotide triphosphate hydrolases"/>
    <property type="match status" value="1"/>
</dbReference>
<keyword evidence="9 13" id="KW-0238">DNA-binding</keyword>
<dbReference type="NCBIfam" id="TIGR00611">
    <property type="entry name" value="recf"/>
    <property type="match status" value="1"/>
</dbReference>
<evidence type="ECO:0000256" key="4">
    <source>
        <dbReference type="ARBA" id="ARBA00022490"/>
    </source>
</evidence>
<dbReference type="RefSeq" id="WP_059039056.1">
    <property type="nucleotide sequence ID" value="NZ_JAADZU010000031.1"/>
</dbReference>
<evidence type="ECO:0000256" key="14">
    <source>
        <dbReference type="RuleBase" id="RU000578"/>
    </source>
</evidence>
<keyword evidence="8 13" id="KW-0067">ATP-binding</keyword>
<evidence type="ECO:0000256" key="1">
    <source>
        <dbReference type="ARBA" id="ARBA00004496"/>
    </source>
</evidence>
<feature type="binding site" evidence="13">
    <location>
        <begin position="30"/>
        <end position="37"/>
    </location>
    <ligand>
        <name>ATP</name>
        <dbReference type="ChEBI" id="CHEBI:30616"/>
    </ligand>
</feature>
<evidence type="ECO:0000256" key="9">
    <source>
        <dbReference type="ARBA" id="ARBA00023125"/>
    </source>
</evidence>
<sequence length="425" mass="45724">MFVRELHLRDFRSWPQADLELGPGPTVITGRNGFGKTNLIESLFYLATMRSHRVGNDAPLVASSKTSALVTATVENNGRELTASLQINAEGSNKAWLNTSPQRRPRDLLGVLRTVLFAPEDLMLVRGDPSDRRRFLDELVAQRGPRLAAARSDYDRVLRQRSALLKTAGSALRRGGSDGASVLSTLDVWDSQLADLGAAVTAARIDVLNDLRPHVVGSYAAIAPHSRPADLRYRSSAGDAVLPADDEPADPEHIASVLLAELARVRDKEIDRGLSLVGPHRDDLDLILGSETAKGFASHGESWSFALALRLGSVELTRVEGIEPVIMLDDVFAELDAARRRKLVEFTAGAEQLLITAAVADDIPEQIGGRRIRVELLEEDGVRRSVITGVDDLGSLGPGSEIVGSLDAVLDGSQELSGESGTLSS</sequence>
<dbReference type="Gene3D" id="1.20.1050.90">
    <property type="entry name" value="RecF/RecN/SMC, N-terminal domain"/>
    <property type="match status" value="1"/>
</dbReference>
<dbReference type="GO" id="GO:0005737">
    <property type="term" value="C:cytoplasm"/>
    <property type="evidence" value="ECO:0007669"/>
    <property type="project" value="UniProtKB-SubCell"/>
</dbReference>
<accession>A0A7K3LPM2</accession>
<evidence type="ECO:0000259" key="15">
    <source>
        <dbReference type="Pfam" id="PF02463"/>
    </source>
</evidence>
<dbReference type="EMBL" id="JAADZU010000031">
    <property type="protein sequence ID" value="NDK90158.1"/>
    <property type="molecule type" value="Genomic_DNA"/>
</dbReference>
<comment type="caution">
    <text evidence="16">The sequence shown here is derived from an EMBL/GenBank/DDBJ whole genome shotgun (WGS) entry which is preliminary data.</text>
</comment>
<evidence type="ECO:0000256" key="11">
    <source>
        <dbReference type="ARBA" id="ARBA00023236"/>
    </source>
</evidence>
<dbReference type="GO" id="GO:0009432">
    <property type="term" value="P:SOS response"/>
    <property type="evidence" value="ECO:0007669"/>
    <property type="project" value="UniProtKB-UniRule"/>
</dbReference>
<dbReference type="PANTHER" id="PTHR32182">
    <property type="entry name" value="DNA REPLICATION AND REPAIR PROTEIN RECF"/>
    <property type="match status" value="1"/>
</dbReference>
<dbReference type="GO" id="GO:0003697">
    <property type="term" value="F:single-stranded DNA binding"/>
    <property type="evidence" value="ECO:0007669"/>
    <property type="project" value="UniProtKB-UniRule"/>
</dbReference>
<dbReference type="GO" id="GO:0000731">
    <property type="term" value="P:DNA synthesis involved in DNA repair"/>
    <property type="evidence" value="ECO:0007669"/>
    <property type="project" value="TreeGrafter"/>
</dbReference>
<comment type="function">
    <text evidence="12 13 14">The RecF protein is involved in DNA metabolism; it is required for DNA replication and normal SOS inducibility. RecF binds preferentially to single-stranded, linear DNA. It also seems to bind ATP.</text>
</comment>
<dbReference type="InterPro" id="IPR003395">
    <property type="entry name" value="RecF/RecN/SMC_N"/>
</dbReference>
<dbReference type="Pfam" id="PF02463">
    <property type="entry name" value="SMC_N"/>
    <property type="match status" value="1"/>
</dbReference>
<keyword evidence="10 13" id="KW-0234">DNA repair</keyword>
<organism evidence="16 17">
    <name type="scientific">Gordonia desulfuricans</name>
    <dbReference type="NCBI Taxonomy" id="89051"/>
    <lineage>
        <taxon>Bacteria</taxon>
        <taxon>Bacillati</taxon>
        <taxon>Actinomycetota</taxon>
        <taxon>Actinomycetes</taxon>
        <taxon>Mycobacteriales</taxon>
        <taxon>Gordoniaceae</taxon>
        <taxon>Gordonia</taxon>
    </lineage>
</organism>
<comment type="subcellular location">
    <subcellularLocation>
        <location evidence="1 13 14">Cytoplasm</location>
    </subcellularLocation>
</comment>
<gene>
    <name evidence="13 16" type="primary">recF</name>
    <name evidence="16" type="ORF">GYA93_11265</name>
</gene>
<keyword evidence="11 13" id="KW-0742">SOS response</keyword>
<evidence type="ECO:0000256" key="12">
    <source>
        <dbReference type="ARBA" id="ARBA00025401"/>
    </source>
</evidence>
<dbReference type="PANTHER" id="PTHR32182:SF0">
    <property type="entry name" value="DNA REPLICATION AND REPAIR PROTEIN RECF"/>
    <property type="match status" value="1"/>
</dbReference>
<name>A0A7K3LPM2_9ACTN</name>
<dbReference type="SUPFAM" id="SSF52540">
    <property type="entry name" value="P-loop containing nucleoside triphosphate hydrolases"/>
    <property type="match status" value="1"/>
</dbReference>
<reference evidence="16 17" key="1">
    <citation type="submission" date="2020-01" db="EMBL/GenBank/DDBJ databases">
        <title>Investigation of new actinobacteria for the biodesulphurisation of diesel fuel.</title>
        <authorList>
            <person name="Athi Narayanan S.M."/>
        </authorList>
    </citation>
    <scope>NUCLEOTIDE SEQUENCE [LARGE SCALE GENOMIC DNA]</scope>
    <source>
        <strain evidence="16 17">213E</strain>
    </source>
</reference>
<dbReference type="Proteomes" id="UP000466307">
    <property type="component" value="Unassembled WGS sequence"/>
</dbReference>
<keyword evidence="6 13" id="KW-0547">Nucleotide-binding</keyword>
<evidence type="ECO:0000256" key="2">
    <source>
        <dbReference type="ARBA" id="ARBA00008016"/>
    </source>
</evidence>
<dbReference type="GO" id="GO:0005524">
    <property type="term" value="F:ATP binding"/>
    <property type="evidence" value="ECO:0007669"/>
    <property type="project" value="UniProtKB-UniRule"/>
</dbReference>
<keyword evidence="17" id="KW-1185">Reference proteome</keyword>
<comment type="similarity">
    <text evidence="2 13 14">Belongs to the RecF family.</text>
</comment>
<evidence type="ECO:0000256" key="3">
    <source>
        <dbReference type="ARBA" id="ARBA00020170"/>
    </source>
</evidence>
<dbReference type="HAMAP" id="MF_00365">
    <property type="entry name" value="RecF"/>
    <property type="match status" value="1"/>
</dbReference>
<evidence type="ECO:0000256" key="8">
    <source>
        <dbReference type="ARBA" id="ARBA00022840"/>
    </source>
</evidence>
<dbReference type="AlphaFoldDB" id="A0A7K3LPM2"/>
<dbReference type="GO" id="GO:0006302">
    <property type="term" value="P:double-strand break repair"/>
    <property type="evidence" value="ECO:0007669"/>
    <property type="project" value="TreeGrafter"/>
</dbReference>
<evidence type="ECO:0000313" key="16">
    <source>
        <dbReference type="EMBL" id="NDK90158.1"/>
    </source>
</evidence>
<dbReference type="PROSITE" id="PS00618">
    <property type="entry name" value="RECF_2"/>
    <property type="match status" value="1"/>
</dbReference>
<keyword evidence="5 13" id="KW-0235">DNA replication</keyword>
<evidence type="ECO:0000256" key="6">
    <source>
        <dbReference type="ARBA" id="ARBA00022741"/>
    </source>
</evidence>
<evidence type="ECO:0000256" key="10">
    <source>
        <dbReference type="ARBA" id="ARBA00023204"/>
    </source>
</evidence>
<dbReference type="InterPro" id="IPR018078">
    <property type="entry name" value="DNA-binding_RecF_CS"/>
</dbReference>
<proteinExistence type="inferred from homology"/>
<dbReference type="InterPro" id="IPR001238">
    <property type="entry name" value="DNA-binding_RecF"/>
</dbReference>
<evidence type="ECO:0000313" key="17">
    <source>
        <dbReference type="Proteomes" id="UP000466307"/>
    </source>
</evidence>
<keyword evidence="7 13" id="KW-0227">DNA damage</keyword>
<evidence type="ECO:0000256" key="7">
    <source>
        <dbReference type="ARBA" id="ARBA00022763"/>
    </source>
</evidence>
<keyword evidence="4 13" id="KW-0963">Cytoplasm</keyword>
<dbReference type="GO" id="GO:0006260">
    <property type="term" value="P:DNA replication"/>
    <property type="evidence" value="ECO:0007669"/>
    <property type="project" value="UniProtKB-UniRule"/>
</dbReference>
<dbReference type="PROSITE" id="PS00617">
    <property type="entry name" value="RECF_1"/>
    <property type="match status" value="1"/>
</dbReference>
<protein>
    <recommendedName>
        <fullName evidence="3 13">DNA replication and repair protein RecF</fullName>
    </recommendedName>
</protein>
<dbReference type="InterPro" id="IPR042174">
    <property type="entry name" value="RecF_2"/>
</dbReference>
<dbReference type="InterPro" id="IPR027417">
    <property type="entry name" value="P-loop_NTPase"/>
</dbReference>